<dbReference type="AlphaFoldDB" id="A0A835P102"/>
<dbReference type="EMBL" id="JADDUC010000017">
    <property type="protein sequence ID" value="KAG0126741.1"/>
    <property type="molecule type" value="Genomic_DNA"/>
</dbReference>
<feature type="compositionally biased region" description="Polar residues" evidence="1">
    <location>
        <begin position="311"/>
        <end position="328"/>
    </location>
</feature>
<accession>A0A835P102</accession>
<feature type="region of interest" description="Disordered" evidence="1">
    <location>
        <begin position="311"/>
        <end position="339"/>
    </location>
</feature>
<dbReference type="EMBL" id="JADDUC020000007">
    <property type="protein sequence ID" value="KAI1237591.1"/>
    <property type="molecule type" value="Genomic_DNA"/>
</dbReference>
<reference evidence="2" key="1">
    <citation type="submission" date="2020-10" db="EMBL/GenBank/DDBJ databases">
        <title>Feather gene expression reveals the developmental basis of iridescence in African starlings.</title>
        <authorList>
            <person name="Rubenstein D.R."/>
        </authorList>
    </citation>
    <scope>NUCLEOTIDE SEQUENCE</scope>
    <source>
        <strain evidence="2">SS15</strain>
        <tissue evidence="2">Liver</tissue>
    </source>
</reference>
<keyword evidence="4" id="KW-1185">Reference proteome</keyword>
<protein>
    <submittedName>
        <fullName evidence="2">Uncharacterized protein</fullName>
    </submittedName>
</protein>
<sequence length="356" mass="39720">MSMNIYELMKGVSILSRHTVPPHAGTEHLNVCLQMGSIVTKLACGVLAVFSMKSQGTKGTNFVHKLPFKDFYFLCAVIKYDPNERTATHQTTANTRALTVHKKLRLVENTSGQVPQYLWQISKASPRQIGPKEGGGTLVFQSVRFIGSNIESEKQKALQSSLKHFHLPAIEGIENLVEEEVDISTSPTKALSHHGLSQAAHKELSDRKKRAKEHAGSWKHTSKYPHATRRLRAICSISAKMKVLEILITSAKFHRVTLFYTSGIRIKRNDTDPRFMSMASRYNSTVHERPNCHQVILSTCHYVFPIGAPTHTQQSSKSTQAETEQLGQGQPKPGRSWKQGFDTTIITTGISVSSKF</sequence>
<dbReference type="OrthoDB" id="2158884at2759"/>
<dbReference type="Proteomes" id="UP000618051">
    <property type="component" value="Unassembled WGS sequence"/>
</dbReference>
<gene>
    <name evidence="3" type="ORF">IHE44_0013672</name>
    <name evidence="2" type="ORF">IHE44_003586</name>
</gene>
<comment type="caution">
    <text evidence="2">The sequence shown here is derived from an EMBL/GenBank/DDBJ whole genome shotgun (WGS) entry which is preliminary data.</text>
</comment>
<organism evidence="2">
    <name type="scientific">Lamprotornis superbus</name>
    <dbReference type="NCBI Taxonomy" id="245042"/>
    <lineage>
        <taxon>Eukaryota</taxon>
        <taxon>Metazoa</taxon>
        <taxon>Chordata</taxon>
        <taxon>Craniata</taxon>
        <taxon>Vertebrata</taxon>
        <taxon>Euteleostomi</taxon>
        <taxon>Archelosauria</taxon>
        <taxon>Archosauria</taxon>
        <taxon>Dinosauria</taxon>
        <taxon>Saurischia</taxon>
        <taxon>Theropoda</taxon>
        <taxon>Coelurosauria</taxon>
        <taxon>Aves</taxon>
        <taxon>Neognathae</taxon>
        <taxon>Neoaves</taxon>
        <taxon>Telluraves</taxon>
        <taxon>Australaves</taxon>
        <taxon>Passeriformes</taxon>
        <taxon>Sturnidae</taxon>
        <taxon>Lamprotornis</taxon>
    </lineage>
</organism>
<evidence type="ECO:0000256" key="1">
    <source>
        <dbReference type="SAM" id="MobiDB-lite"/>
    </source>
</evidence>
<feature type="region of interest" description="Disordered" evidence="1">
    <location>
        <begin position="188"/>
        <end position="221"/>
    </location>
</feature>
<evidence type="ECO:0000313" key="4">
    <source>
        <dbReference type="Proteomes" id="UP000618051"/>
    </source>
</evidence>
<proteinExistence type="predicted"/>
<evidence type="ECO:0000313" key="3">
    <source>
        <dbReference type="EMBL" id="KAI1237591.1"/>
    </source>
</evidence>
<evidence type="ECO:0000313" key="2">
    <source>
        <dbReference type="EMBL" id="KAG0126741.1"/>
    </source>
</evidence>
<name>A0A835P102_9PASS</name>
<reference evidence="3" key="3">
    <citation type="submission" date="2022-01" db="EMBL/GenBank/DDBJ databases">
        <authorList>
            <person name="Rubenstein D.R."/>
        </authorList>
    </citation>
    <scope>NUCLEOTIDE SEQUENCE</scope>
    <source>
        <strain evidence="3">SS15</strain>
        <tissue evidence="3">Liver</tissue>
    </source>
</reference>
<reference evidence="3 4" key="2">
    <citation type="journal article" date="2021" name="J. Hered.">
        <title>Feather Gene Expression Elucidates the Developmental Basis of Plumage Iridescence in African Starlings.</title>
        <authorList>
            <person name="Rubenstein D.R."/>
            <person name="Corvelo A."/>
            <person name="MacManes M.D."/>
            <person name="Maia R."/>
            <person name="Narzisi G."/>
            <person name="Rousaki A."/>
            <person name="Vandenabeele P."/>
            <person name="Shawkey M.D."/>
            <person name="Solomon J."/>
        </authorList>
    </citation>
    <scope>NUCLEOTIDE SEQUENCE [LARGE SCALE GENOMIC DNA]</scope>
    <source>
        <strain evidence="3">SS15</strain>
    </source>
</reference>